<accession>A0A9P4QC13</accession>
<dbReference type="Proteomes" id="UP000799441">
    <property type="component" value="Unassembled WGS sequence"/>
</dbReference>
<proteinExistence type="predicted"/>
<dbReference type="EMBL" id="MU003771">
    <property type="protein sequence ID" value="KAF2724442.1"/>
    <property type="molecule type" value="Genomic_DNA"/>
</dbReference>
<evidence type="ECO:0000256" key="1">
    <source>
        <dbReference type="SAM" id="MobiDB-lite"/>
    </source>
</evidence>
<evidence type="ECO:0000313" key="3">
    <source>
        <dbReference type="Proteomes" id="UP000799441"/>
    </source>
</evidence>
<sequence>MNRWDWGSMAKHARKELKRQGARGFQQPKPILPASKPIIFTAKGESEPWPERPETTSEAQFQSADRDELRWHLEGNPPPSPSPLAPSDRVIGAPILSMTIDYPREWVKDALIVLKTKVSYENLRGDITKPITFHITAFSDQFATLYPGGSWTDERRVQGSGWSSLPSNAEAGDRFKYVIKGAVVDWWNWGMKEDNKEMTVKLPCFIVGDLEELTDNDGRSSLVVQLRMKVFFSFHILVDSRFSEWNTINQTRTCQTPHSKTAAIARLFRSANPSTPYIKRNCCFGSSSPTLIVAHTKVTYLYSDFYTSRKLPSWVLESGCIYK</sequence>
<gene>
    <name evidence="2" type="ORF">K431DRAFT_333354</name>
</gene>
<organism evidence="2 3">
    <name type="scientific">Polychaeton citri CBS 116435</name>
    <dbReference type="NCBI Taxonomy" id="1314669"/>
    <lineage>
        <taxon>Eukaryota</taxon>
        <taxon>Fungi</taxon>
        <taxon>Dikarya</taxon>
        <taxon>Ascomycota</taxon>
        <taxon>Pezizomycotina</taxon>
        <taxon>Dothideomycetes</taxon>
        <taxon>Dothideomycetidae</taxon>
        <taxon>Capnodiales</taxon>
        <taxon>Capnodiaceae</taxon>
        <taxon>Polychaeton</taxon>
    </lineage>
</organism>
<feature type="compositionally biased region" description="Basic residues" evidence="1">
    <location>
        <begin position="11"/>
        <end position="21"/>
    </location>
</feature>
<keyword evidence="3" id="KW-1185">Reference proteome</keyword>
<name>A0A9P4QC13_9PEZI</name>
<dbReference type="OrthoDB" id="4323953at2759"/>
<reference evidence="2" key="1">
    <citation type="journal article" date="2020" name="Stud. Mycol.">
        <title>101 Dothideomycetes genomes: a test case for predicting lifestyles and emergence of pathogens.</title>
        <authorList>
            <person name="Haridas S."/>
            <person name="Albert R."/>
            <person name="Binder M."/>
            <person name="Bloem J."/>
            <person name="Labutti K."/>
            <person name="Salamov A."/>
            <person name="Andreopoulos B."/>
            <person name="Baker S."/>
            <person name="Barry K."/>
            <person name="Bills G."/>
            <person name="Bluhm B."/>
            <person name="Cannon C."/>
            <person name="Castanera R."/>
            <person name="Culley D."/>
            <person name="Daum C."/>
            <person name="Ezra D."/>
            <person name="Gonzalez J."/>
            <person name="Henrissat B."/>
            <person name="Kuo A."/>
            <person name="Liang C."/>
            <person name="Lipzen A."/>
            <person name="Lutzoni F."/>
            <person name="Magnuson J."/>
            <person name="Mondo S."/>
            <person name="Nolan M."/>
            <person name="Ohm R."/>
            <person name="Pangilinan J."/>
            <person name="Park H.-J."/>
            <person name="Ramirez L."/>
            <person name="Alfaro M."/>
            <person name="Sun H."/>
            <person name="Tritt A."/>
            <person name="Yoshinaga Y."/>
            <person name="Zwiers L.-H."/>
            <person name="Turgeon B."/>
            <person name="Goodwin S."/>
            <person name="Spatafora J."/>
            <person name="Crous P."/>
            <person name="Grigoriev I."/>
        </authorList>
    </citation>
    <scope>NUCLEOTIDE SEQUENCE</scope>
    <source>
        <strain evidence="2">CBS 116435</strain>
    </source>
</reference>
<evidence type="ECO:0000313" key="2">
    <source>
        <dbReference type="EMBL" id="KAF2724442.1"/>
    </source>
</evidence>
<protein>
    <submittedName>
        <fullName evidence="2">Uncharacterized protein</fullName>
    </submittedName>
</protein>
<comment type="caution">
    <text evidence="2">The sequence shown here is derived from an EMBL/GenBank/DDBJ whole genome shotgun (WGS) entry which is preliminary data.</text>
</comment>
<dbReference type="AlphaFoldDB" id="A0A9P4QC13"/>
<feature type="region of interest" description="Disordered" evidence="1">
    <location>
        <begin position="1"/>
        <end position="66"/>
    </location>
</feature>
<feature type="compositionally biased region" description="Basic and acidic residues" evidence="1">
    <location>
        <begin position="44"/>
        <end position="55"/>
    </location>
</feature>